<dbReference type="PRINTS" id="PR00344">
    <property type="entry name" value="BCTRLSENSOR"/>
</dbReference>
<feature type="transmembrane region" description="Helical" evidence="16">
    <location>
        <begin position="292"/>
        <end position="314"/>
    </location>
</feature>
<keyword evidence="11" id="KW-0067">ATP-binding</keyword>
<dbReference type="Gene3D" id="3.30.450.20">
    <property type="entry name" value="PAS domain"/>
    <property type="match status" value="2"/>
</dbReference>
<dbReference type="InterPro" id="IPR004358">
    <property type="entry name" value="Sig_transdc_His_kin-like_C"/>
</dbReference>
<dbReference type="EMBL" id="CAMAPB010000040">
    <property type="protein sequence ID" value="CAH9062051.1"/>
    <property type="molecule type" value="Genomic_DNA"/>
</dbReference>
<evidence type="ECO:0000256" key="11">
    <source>
        <dbReference type="ARBA" id="ARBA00022840"/>
    </source>
</evidence>
<dbReference type="SUPFAM" id="SSF55874">
    <property type="entry name" value="ATPase domain of HSP90 chaperone/DNA topoisomerase II/histidine kinase"/>
    <property type="match status" value="1"/>
</dbReference>
<evidence type="ECO:0000256" key="10">
    <source>
        <dbReference type="ARBA" id="ARBA00022777"/>
    </source>
</evidence>
<evidence type="ECO:0000256" key="1">
    <source>
        <dbReference type="ARBA" id="ARBA00000085"/>
    </source>
</evidence>
<evidence type="ECO:0000256" key="12">
    <source>
        <dbReference type="ARBA" id="ARBA00022989"/>
    </source>
</evidence>
<evidence type="ECO:0000256" key="4">
    <source>
        <dbReference type="ARBA" id="ARBA00022475"/>
    </source>
</evidence>
<keyword evidence="6" id="KW-0597">Phosphoprotein</keyword>
<dbReference type="InterPro" id="IPR036097">
    <property type="entry name" value="HisK_dim/P_sf"/>
</dbReference>
<dbReference type="GO" id="GO:0000155">
    <property type="term" value="F:phosphorelay sensor kinase activity"/>
    <property type="evidence" value="ECO:0007669"/>
    <property type="project" value="InterPro"/>
</dbReference>
<evidence type="ECO:0000256" key="5">
    <source>
        <dbReference type="ARBA" id="ARBA00022519"/>
    </source>
</evidence>
<keyword evidence="8 16" id="KW-0812">Transmembrane</keyword>
<sequence>MFSIPKKIIFACILLVLLLVVTFSFGRAYDLGQAKIEADQQVIQLNNYIDNELARFAAIPQLLTENNVLIRFTNNESQHFNAINNYLADIQQASGASDVYILDTHGDVIASSNWQTDYTFLGSNFAFRPYFKQAFAGEKVAYFALGQRSKERGIYFSQAIYLDGKAIGVVALKINVAKFENDRSLLNTSKGSHFYLQLADNIIAMSDEPEWRLNSFTELDITARRDIKQRRAYLDHQPLQIKQQRYKSQGIEQFKIAKDEYVSASRPLTHLNATMTVLVDISNINALQVPRLLWLVLFYWVFIFVGYSLLARFAGYKKLLYSRHSLELEVLERTQALEKAQTALVQSAKLATIGQLSAGINHEINQPLSAMNTYLASAKIFLKKGKLNALNENLIIIENLVERVHKIVAQLKHFSKPATMQLRPHPLSALLNNALMITHPQLKQDDVNVSAPQFSQEITVWVDALKFEQVLVNVITNASQAMKGEPVRELSFDVECFEERVKLSILDSGPGIEHHVLGSIFEPFYSTKSSNGLGLGLSISKQIIESFNGYLTAHNRPEGGAQFIISLSSIEATKND</sequence>
<dbReference type="PANTHER" id="PTHR43065">
    <property type="entry name" value="SENSOR HISTIDINE KINASE"/>
    <property type="match status" value="1"/>
</dbReference>
<gene>
    <name evidence="18" type="primary">sasA_6</name>
    <name evidence="18" type="ORF">PSEHALCIP103_02625</name>
</gene>
<keyword evidence="9" id="KW-0547">Nucleotide-binding</keyword>
<dbReference type="Pfam" id="PF02518">
    <property type="entry name" value="HATPase_c"/>
    <property type="match status" value="1"/>
</dbReference>
<dbReference type="Gene3D" id="3.30.565.10">
    <property type="entry name" value="Histidine kinase-like ATPase, C-terminal domain"/>
    <property type="match status" value="1"/>
</dbReference>
<evidence type="ECO:0000259" key="17">
    <source>
        <dbReference type="PROSITE" id="PS50109"/>
    </source>
</evidence>
<organism evidence="18 19">
    <name type="scientific">Pseudoalteromonas haloplanktis</name>
    <name type="common">Alteromonas haloplanktis</name>
    <dbReference type="NCBI Taxonomy" id="228"/>
    <lineage>
        <taxon>Bacteria</taxon>
        <taxon>Pseudomonadati</taxon>
        <taxon>Pseudomonadota</taxon>
        <taxon>Gammaproteobacteria</taxon>
        <taxon>Alteromonadales</taxon>
        <taxon>Pseudoalteromonadaceae</taxon>
        <taxon>Pseudoalteromonas</taxon>
    </lineage>
</organism>
<comment type="caution">
    <text evidence="18">The sequence shown here is derived from an EMBL/GenBank/DDBJ whole genome shotgun (WGS) entry which is preliminary data.</text>
</comment>
<keyword evidence="14 16" id="KW-0472">Membrane</keyword>
<dbReference type="PROSITE" id="PS50109">
    <property type="entry name" value="HIS_KIN"/>
    <property type="match status" value="1"/>
</dbReference>
<comment type="catalytic activity">
    <reaction evidence="1">
        <text>ATP + protein L-histidine = ADP + protein N-phospho-L-histidine.</text>
        <dbReference type="EC" id="2.7.13.3"/>
    </reaction>
</comment>
<keyword evidence="7 18" id="KW-0808">Transferase</keyword>
<evidence type="ECO:0000256" key="14">
    <source>
        <dbReference type="ARBA" id="ARBA00023136"/>
    </source>
</evidence>
<dbReference type="SUPFAM" id="SSF47384">
    <property type="entry name" value="Homodimeric domain of signal transducing histidine kinase"/>
    <property type="match status" value="1"/>
</dbReference>
<dbReference type="Proteomes" id="UP001152447">
    <property type="component" value="Unassembled WGS sequence"/>
</dbReference>
<dbReference type="EC" id="2.7.13.3" evidence="3"/>
<proteinExistence type="predicted"/>
<keyword evidence="5" id="KW-0997">Cell inner membrane</keyword>
<comment type="subcellular location">
    <subcellularLocation>
        <location evidence="2">Cell inner membrane</location>
        <topology evidence="2">Multi-pass membrane protein</topology>
    </subcellularLocation>
</comment>
<dbReference type="Gene3D" id="1.10.287.130">
    <property type="match status" value="1"/>
</dbReference>
<dbReference type="InterPro" id="IPR033479">
    <property type="entry name" value="dCache_1"/>
</dbReference>
<keyword evidence="4" id="KW-1003">Cell membrane</keyword>
<dbReference type="SMART" id="SM00387">
    <property type="entry name" value="HATPase_c"/>
    <property type="match status" value="1"/>
</dbReference>
<evidence type="ECO:0000256" key="6">
    <source>
        <dbReference type="ARBA" id="ARBA00022553"/>
    </source>
</evidence>
<dbReference type="InterPro" id="IPR003594">
    <property type="entry name" value="HATPase_dom"/>
</dbReference>
<evidence type="ECO:0000313" key="19">
    <source>
        <dbReference type="Proteomes" id="UP001152447"/>
    </source>
</evidence>
<dbReference type="GO" id="GO:0005886">
    <property type="term" value="C:plasma membrane"/>
    <property type="evidence" value="ECO:0007669"/>
    <property type="project" value="UniProtKB-SubCell"/>
</dbReference>
<protein>
    <recommendedName>
        <fullName evidence="15">C4-dicarboxylate transport sensor protein DctB</fullName>
        <ecNumber evidence="3">2.7.13.3</ecNumber>
    </recommendedName>
</protein>
<dbReference type="CDD" id="cd12914">
    <property type="entry name" value="PDC1_DGC_like"/>
    <property type="match status" value="1"/>
</dbReference>
<reference evidence="18" key="1">
    <citation type="submission" date="2022-07" db="EMBL/GenBank/DDBJ databases">
        <authorList>
            <person name="Criscuolo A."/>
        </authorList>
    </citation>
    <scope>NUCLEOTIDE SEQUENCE</scope>
    <source>
        <strain evidence="18">CIP103197</strain>
    </source>
</reference>
<evidence type="ECO:0000256" key="7">
    <source>
        <dbReference type="ARBA" id="ARBA00022679"/>
    </source>
</evidence>
<evidence type="ECO:0000256" key="13">
    <source>
        <dbReference type="ARBA" id="ARBA00023012"/>
    </source>
</evidence>
<evidence type="ECO:0000256" key="9">
    <source>
        <dbReference type="ARBA" id="ARBA00022741"/>
    </source>
</evidence>
<dbReference type="Pfam" id="PF02743">
    <property type="entry name" value="dCache_1"/>
    <property type="match status" value="1"/>
</dbReference>
<dbReference type="FunFam" id="1.10.287.130:FF:000049">
    <property type="entry name" value="C4-dicarboxylate transport sensor protein DctB"/>
    <property type="match status" value="1"/>
</dbReference>
<accession>A0A9W4R1D0</accession>
<keyword evidence="12 16" id="KW-1133">Transmembrane helix</keyword>
<dbReference type="InterPro" id="IPR029151">
    <property type="entry name" value="Sensor-like_sf"/>
</dbReference>
<dbReference type="SUPFAM" id="SSF103190">
    <property type="entry name" value="Sensory domain-like"/>
    <property type="match status" value="1"/>
</dbReference>
<keyword evidence="19" id="KW-1185">Reference proteome</keyword>
<dbReference type="RefSeq" id="WP_262976999.1">
    <property type="nucleotide sequence ID" value="NZ_CAMAPB010000040.1"/>
</dbReference>
<evidence type="ECO:0000256" key="16">
    <source>
        <dbReference type="SAM" id="Phobius"/>
    </source>
</evidence>
<evidence type="ECO:0000256" key="8">
    <source>
        <dbReference type="ARBA" id="ARBA00022692"/>
    </source>
</evidence>
<feature type="domain" description="Histidine kinase" evidence="17">
    <location>
        <begin position="359"/>
        <end position="571"/>
    </location>
</feature>
<keyword evidence="10" id="KW-0418">Kinase</keyword>
<evidence type="ECO:0000313" key="18">
    <source>
        <dbReference type="EMBL" id="CAH9062051.1"/>
    </source>
</evidence>
<dbReference type="PANTHER" id="PTHR43065:SF46">
    <property type="entry name" value="C4-DICARBOXYLATE TRANSPORT SENSOR PROTEIN DCTB"/>
    <property type="match status" value="1"/>
</dbReference>
<evidence type="ECO:0000256" key="2">
    <source>
        <dbReference type="ARBA" id="ARBA00004429"/>
    </source>
</evidence>
<evidence type="ECO:0000256" key="3">
    <source>
        <dbReference type="ARBA" id="ARBA00012438"/>
    </source>
</evidence>
<dbReference type="InterPro" id="IPR036890">
    <property type="entry name" value="HATPase_C_sf"/>
</dbReference>
<dbReference type="CDD" id="cd00082">
    <property type="entry name" value="HisKA"/>
    <property type="match status" value="1"/>
</dbReference>
<dbReference type="InterPro" id="IPR003661">
    <property type="entry name" value="HisK_dim/P_dom"/>
</dbReference>
<dbReference type="InterPro" id="IPR005467">
    <property type="entry name" value="His_kinase_dom"/>
</dbReference>
<dbReference type="AlphaFoldDB" id="A0A9W4R1D0"/>
<dbReference type="InterPro" id="IPR017055">
    <property type="entry name" value="Sig_transdc_His_kinase_DctB"/>
</dbReference>
<dbReference type="GO" id="GO:0005524">
    <property type="term" value="F:ATP binding"/>
    <property type="evidence" value="ECO:0007669"/>
    <property type="project" value="UniProtKB-KW"/>
</dbReference>
<dbReference type="PIRSF" id="PIRSF036431">
    <property type="entry name" value="STHK_DctB"/>
    <property type="match status" value="1"/>
</dbReference>
<evidence type="ECO:0000256" key="15">
    <source>
        <dbReference type="ARBA" id="ARBA00073143"/>
    </source>
</evidence>
<keyword evidence="13" id="KW-0902">Two-component regulatory system</keyword>
<name>A0A9W4R1D0_PSEHA</name>